<comment type="cofactor">
    <cofactor evidence="14">
        <name>Mg(2+)</name>
        <dbReference type="ChEBI" id="CHEBI:18420"/>
    </cofactor>
    <text evidence="14">Binds 1 Mg(2+) ion per subunit.</text>
</comment>
<feature type="binding site" evidence="14">
    <location>
        <position position="93"/>
    </location>
    <ligand>
        <name>Zn(2+)</name>
        <dbReference type="ChEBI" id="CHEBI:29105"/>
        <note>ligand shared between dimeric partners</note>
    </ligand>
</feature>
<comment type="similarity">
    <text evidence="5">In the C-terminal section; belongs to the PRA-PH family.</text>
</comment>
<dbReference type="RefSeq" id="WP_025225354.1">
    <property type="nucleotide sequence ID" value="NZ_CP007139.1"/>
</dbReference>
<feature type="binding site" evidence="14">
    <location>
        <position position="77"/>
    </location>
    <ligand>
        <name>Zn(2+)</name>
        <dbReference type="ChEBI" id="CHEBI:29105"/>
        <note>ligand shared between dimeric partners</note>
    </ligand>
</feature>
<keyword evidence="9 14" id="KW-0479">Metal-binding</keyword>
<accession>A0A068NRR1</accession>
<keyword evidence="8 14" id="KW-0028">Amino-acid biosynthesis</keyword>
<dbReference type="eggNOG" id="COG0139">
    <property type="taxonomic scope" value="Bacteria"/>
</dbReference>
<dbReference type="HAMAP" id="MF_01021">
    <property type="entry name" value="HisI"/>
    <property type="match status" value="1"/>
</dbReference>
<evidence type="ECO:0000256" key="12">
    <source>
        <dbReference type="ARBA" id="ARBA00022842"/>
    </source>
</evidence>
<evidence type="ECO:0000256" key="3">
    <source>
        <dbReference type="ARBA" id="ARBA00005169"/>
    </source>
</evidence>
<dbReference type="GO" id="GO:0000105">
    <property type="term" value="P:L-histidine biosynthetic process"/>
    <property type="evidence" value="ECO:0007669"/>
    <property type="project" value="UniProtKB-UniRule"/>
</dbReference>
<dbReference type="GO" id="GO:0004636">
    <property type="term" value="F:phosphoribosyl-ATP diphosphatase activity"/>
    <property type="evidence" value="ECO:0007669"/>
    <property type="project" value="UniProtKB-EC"/>
</dbReference>
<evidence type="ECO:0000259" key="15">
    <source>
        <dbReference type="Pfam" id="PF01502"/>
    </source>
</evidence>
<evidence type="ECO:0000256" key="9">
    <source>
        <dbReference type="ARBA" id="ARBA00022723"/>
    </source>
</evidence>
<dbReference type="InterPro" id="IPR002496">
    <property type="entry name" value="PRib_AMP_CycHydrolase_dom"/>
</dbReference>
<comment type="subcellular location">
    <subcellularLocation>
        <location evidence="14">Cytoplasm</location>
    </subcellularLocation>
</comment>
<feature type="binding site" evidence="14">
    <location>
        <position position="76"/>
    </location>
    <ligand>
        <name>Mg(2+)</name>
        <dbReference type="ChEBI" id="CHEBI:18420"/>
    </ligand>
</feature>
<comment type="function">
    <text evidence="14">Catalyzes the hydrolysis of the adenine ring of phosphoribosyl-AMP.</text>
</comment>
<keyword evidence="12 14" id="KW-0460">Magnesium</keyword>
<evidence type="ECO:0000313" key="17">
    <source>
        <dbReference type="Proteomes" id="UP000027982"/>
    </source>
</evidence>
<dbReference type="Proteomes" id="UP000027982">
    <property type="component" value="Chromosome"/>
</dbReference>
<protein>
    <recommendedName>
        <fullName evidence="14">Phosphoribosyl-AMP cyclohydrolase</fullName>
        <shortName evidence="14">PRA-CH</shortName>
        <ecNumber evidence="14">3.5.4.19</ecNumber>
    </recommendedName>
</protein>
<evidence type="ECO:0000313" key="16">
    <source>
        <dbReference type="EMBL" id="AIE86101.1"/>
    </source>
</evidence>
<keyword evidence="10 14" id="KW-0378">Hydrolase</keyword>
<gene>
    <name evidence="14" type="primary">hisI</name>
    <name evidence="16" type="ORF">OP10G_2733</name>
</gene>
<keyword evidence="13 14" id="KW-0368">Histidine biosynthesis</keyword>
<dbReference type="EC" id="3.5.4.19" evidence="14"/>
<dbReference type="NCBIfam" id="NF000768">
    <property type="entry name" value="PRK00051.1"/>
    <property type="match status" value="1"/>
</dbReference>
<feature type="binding site" evidence="14">
    <location>
        <position position="80"/>
    </location>
    <ligand>
        <name>Mg(2+)</name>
        <dbReference type="ChEBI" id="CHEBI:18420"/>
    </ligand>
</feature>
<evidence type="ECO:0000256" key="4">
    <source>
        <dbReference type="ARBA" id="ARBA00005204"/>
    </source>
</evidence>
<name>A0A068NRR1_FIMGI</name>
<dbReference type="OrthoDB" id="9795769at2"/>
<dbReference type="Gene3D" id="3.10.20.810">
    <property type="entry name" value="Phosphoribosyl-AMP cyclohydrolase"/>
    <property type="match status" value="1"/>
</dbReference>
<dbReference type="STRING" id="661478.OP10G_2733"/>
<feature type="domain" description="Phosphoribosyl-AMP cyclohydrolase" evidence="15">
    <location>
        <begin position="29"/>
        <end position="102"/>
    </location>
</feature>
<organism evidence="16 17">
    <name type="scientific">Fimbriimonas ginsengisoli Gsoil 348</name>
    <dbReference type="NCBI Taxonomy" id="661478"/>
    <lineage>
        <taxon>Bacteria</taxon>
        <taxon>Bacillati</taxon>
        <taxon>Armatimonadota</taxon>
        <taxon>Fimbriimonadia</taxon>
        <taxon>Fimbriimonadales</taxon>
        <taxon>Fimbriimonadaceae</taxon>
        <taxon>Fimbriimonas</taxon>
    </lineage>
</organism>
<dbReference type="SUPFAM" id="SSF141734">
    <property type="entry name" value="HisI-like"/>
    <property type="match status" value="1"/>
</dbReference>
<keyword evidence="7 14" id="KW-0963">Cytoplasm</keyword>
<dbReference type="AlphaFoldDB" id="A0A068NRR1"/>
<feature type="binding site" evidence="14">
    <location>
        <position position="100"/>
    </location>
    <ligand>
        <name>Zn(2+)</name>
        <dbReference type="ChEBI" id="CHEBI:29105"/>
        <note>ligand shared between dimeric partners</note>
    </ligand>
</feature>
<keyword evidence="11 14" id="KW-0862">Zinc</keyword>
<evidence type="ECO:0000256" key="1">
    <source>
        <dbReference type="ARBA" id="ARBA00000024"/>
    </source>
</evidence>
<evidence type="ECO:0000256" key="11">
    <source>
        <dbReference type="ARBA" id="ARBA00022833"/>
    </source>
</evidence>
<comment type="cofactor">
    <cofactor evidence="14">
        <name>Zn(2+)</name>
        <dbReference type="ChEBI" id="CHEBI:29105"/>
    </cofactor>
    <text evidence="14">Binds 1 zinc ion per subunit.</text>
</comment>
<evidence type="ECO:0000256" key="7">
    <source>
        <dbReference type="ARBA" id="ARBA00022490"/>
    </source>
</evidence>
<dbReference type="GO" id="GO:0005737">
    <property type="term" value="C:cytoplasm"/>
    <property type="evidence" value="ECO:0007669"/>
    <property type="project" value="UniProtKB-SubCell"/>
</dbReference>
<evidence type="ECO:0000256" key="6">
    <source>
        <dbReference type="ARBA" id="ARBA00008299"/>
    </source>
</evidence>
<comment type="pathway">
    <text evidence="3 14">Amino-acid biosynthesis; L-histidine biosynthesis; L-histidine from 5-phospho-alpha-D-ribose 1-diphosphate: step 3/9.</text>
</comment>
<comment type="similarity">
    <text evidence="6">In the N-terminal section; belongs to the PRA-CH family.</text>
</comment>
<sequence length="119" mass="13426">MSAFDQIKYNADGLVPAIVQDHASGEVLMMAWMNAEALRRTLETKRATYWSRSRQNFWVKGETSGHTQQVRSVSVDCDLDTVLLKVDQVGAACHENYRSCFFRDVDDAGNLAINDTPRL</sequence>
<dbReference type="PANTHER" id="PTHR42945">
    <property type="entry name" value="HISTIDINE BIOSYNTHESIS BIFUNCTIONAL PROTEIN"/>
    <property type="match status" value="1"/>
</dbReference>
<dbReference type="UniPathway" id="UPA00031">
    <property type="reaction ID" value="UER00008"/>
</dbReference>
<dbReference type="PANTHER" id="PTHR42945:SF11">
    <property type="entry name" value="PHOSPHORIBOSYL-AMP CYCLOHYDROLASE"/>
    <property type="match status" value="1"/>
</dbReference>
<comment type="catalytic activity">
    <reaction evidence="2">
        <text>1-(5-phospho-beta-D-ribosyl)-ATP + H2O = 1-(5-phospho-beta-D-ribosyl)-5'-AMP + diphosphate + H(+)</text>
        <dbReference type="Rhea" id="RHEA:22828"/>
        <dbReference type="ChEBI" id="CHEBI:15377"/>
        <dbReference type="ChEBI" id="CHEBI:15378"/>
        <dbReference type="ChEBI" id="CHEBI:33019"/>
        <dbReference type="ChEBI" id="CHEBI:59457"/>
        <dbReference type="ChEBI" id="CHEBI:73183"/>
        <dbReference type="EC" id="3.6.1.31"/>
    </reaction>
</comment>
<dbReference type="GO" id="GO:0004635">
    <property type="term" value="F:phosphoribosyl-AMP cyclohydrolase activity"/>
    <property type="evidence" value="ECO:0007669"/>
    <property type="project" value="UniProtKB-UniRule"/>
</dbReference>
<evidence type="ECO:0000256" key="8">
    <source>
        <dbReference type="ARBA" id="ARBA00022605"/>
    </source>
</evidence>
<dbReference type="InterPro" id="IPR026660">
    <property type="entry name" value="PRA-CH"/>
</dbReference>
<dbReference type="EMBL" id="CP007139">
    <property type="protein sequence ID" value="AIE86101.1"/>
    <property type="molecule type" value="Genomic_DNA"/>
</dbReference>
<dbReference type="InterPro" id="IPR038019">
    <property type="entry name" value="PRib_AMP_CycHydrolase_sf"/>
</dbReference>
<dbReference type="GO" id="GO:0000287">
    <property type="term" value="F:magnesium ion binding"/>
    <property type="evidence" value="ECO:0007669"/>
    <property type="project" value="UniProtKB-UniRule"/>
</dbReference>
<evidence type="ECO:0000256" key="10">
    <source>
        <dbReference type="ARBA" id="ARBA00022801"/>
    </source>
</evidence>
<dbReference type="Pfam" id="PF01502">
    <property type="entry name" value="PRA-CH"/>
    <property type="match status" value="1"/>
</dbReference>
<evidence type="ECO:0000256" key="5">
    <source>
        <dbReference type="ARBA" id="ARBA00007731"/>
    </source>
</evidence>
<dbReference type="KEGG" id="fgi:OP10G_2733"/>
<comment type="catalytic activity">
    <reaction evidence="1 14">
        <text>1-(5-phospho-beta-D-ribosyl)-5'-AMP + H2O = 1-(5-phospho-beta-D-ribosyl)-5-[(5-phospho-beta-D-ribosylamino)methylideneamino]imidazole-4-carboxamide</text>
        <dbReference type="Rhea" id="RHEA:20049"/>
        <dbReference type="ChEBI" id="CHEBI:15377"/>
        <dbReference type="ChEBI" id="CHEBI:58435"/>
        <dbReference type="ChEBI" id="CHEBI:59457"/>
        <dbReference type="EC" id="3.5.4.19"/>
    </reaction>
</comment>
<evidence type="ECO:0000256" key="14">
    <source>
        <dbReference type="HAMAP-Rule" id="MF_01021"/>
    </source>
</evidence>
<evidence type="ECO:0000256" key="2">
    <source>
        <dbReference type="ARBA" id="ARBA00001460"/>
    </source>
</evidence>
<dbReference type="HOGENOM" id="CLU_048577_5_0_0"/>
<dbReference type="GO" id="GO:0008270">
    <property type="term" value="F:zinc ion binding"/>
    <property type="evidence" value="ECO:0007669"/>
    <property type="project" value="UniProtKB-UniRule"/>
</dbReference>
<feature type="binding site" evidence="14">
    <location>
        <position position="78"/>
    </location>
    <ligand>
        <name>Mg(2+)</name>
        <dbReference type="ChEBI" id="CHEBI:18420"/>
    </ligand>
</feature>
<proteinExistence type="inferred from homology"/>
<keyword evidence="17" id="KW-1185">Reference proteome</keyword>
<comment type="similarity">
    <text evidence="14">Belongs to the PRA-CH family.</text>
</comment>
<comment type="subunit">
    <text evidence="14">Homodimer.</text>
</comment>
<reference evidence="16 17" key="1">
    <citation type="journal article" date="2014" name="PLoS ONE">
        <title>The first complete genome sequence of the class fimbriimonadia in the phylum armatimonadetes.</title>
        <authorList>
            <person name="Hu Z.Y."/>
            <person name="Wang Y.Z."/>
            <person name="Im W.T."/>
            <person name="Wang S.Y."/>
            <person name="Zhao G.P."/>
            <person name="Zheng H.J."/>
            <person name="Quan Z.X."/>
        </authorList>
    </citation>
    <scope>NUCLEOTIDE SEQUENCE [LARGE SCALE GENOMIC DNA]</scope>
    <source>
        <strain evidence="16">Gsoil 348</strain>
    </source>
</reference>
<evidence type="ECO:0000256" key="13">
    <source>
        <dbReference type="ARBA" id="ARBA00023102"/>
    </source>
</evidence>
<dbReference type="FunFam" id="3.10.20.810:FF:000001">
    <property type="entry name" value="Histidine biosynthesis bifunctional protein HisIE"/>
    <property type="match status" value="1"/>
</dbReference>
<comment type="pathway">
    <text evidence="4">Amino-acid biosynthesis; L-histidine biosynthesis; L-histidine from 5-phospho-alpha-D-ribose 1-diphosphate: step 2/9.</text>
</comment>